<dbReference type="NCBIfam" id="TIGR03709">
    <property type="entry name" value="PPK2_rel_1"/>
    <property type="match status" value="1"/>
</dbReference>
<evidence type="ECO:0000256" key="1">
    <source>
        <dbReference type="ARBA" id="ARBA00022679"/>
    </source>
</evidence>
<dbReference type="EMBL" id="JAPJDO010000038">
    <property type="protein sequence ID" value="MCX2940390.1"/>
    <property type="molecule type" value="Genomic_DNA"/>
</dbReference>
<dbReference type="RefSeq" id="WP_266000230.1">
    <property type="nucleotide sequence ID" value="NZ_JAPJDN010000038.1"/>
</dbReference>
<dbReference type="PANTHER" id="PTHR34383:SF3">
    <property type="entry name" value="POLYPHOSPHATE:AMP PHOSPHOTRANSFERASE"/>
    <property type="match status" value="1"/>
</dbReference>
<comment type="caution">
    <text evidence="4">The sequence shown here is derived from an EMBL/GenBank/DDBJ whole genome shotgun (WGS) entry which is preliminary data.</text>
</comment>
<organism evidence="4 5">
    <name type="scientific">Mycobacterium pinniadriaticum</name>
    <dbReference type="NCBI Taxonomy" id="2994102"/>
    <lineage>
        <taxon>Bacteria</taxon>
        <taxon>Bacillati</taxon>
        <taxon>Actinomycetota</taxon>
        <taxon>Actinomycetes</taxon>
        <taxon>Mycobacteriales</taxon>
        <taxon>Mycobacteriaceae</taxon>
        <taxon>Mycobacterium</taxon>
    </lineage>
</organism>
<dbReference type="Gene3D" id="3.40.50.300">
    <property type="entry name" value="P-loop containing nucleotide triphosphate hydrolases"/>
    <property type="match status" value="1"/>
</dbReference>
<dbReference type="GO" id="GO:0016301">
    <property type="term" value="F:kinase activity"/>
    <property type="evidence" value="ECO:0007669"/>
    <property type="project" value="UniProtKB-KW"/>
</dbReference>
<gene>
    <name evidence="4" type="ORF">ORI27_27215</name>
</gene>
<keyword evidence="1" id="KW-0808">Transferase</keyword>
<dbReference type="InterPro" id="IPR022488">
    <property type="entry name" value="PPK2-related"/>
</dbReference>
<name>A0ABT3SNG8_9MYCO</name>
<dbReference type="PIRSF" id="PIRSF028756">
    <property type="entry name" value="PPK2_prd"/>
    <property type="match status" value="1"/>
</dbReference>
<dbReference type="Pfam" id="PF03976">
    <property type="entry name" value="PPK2"/>
    <property type="match status" value="1"/>
</dbReference>
<evidence type="ECO:0000313" key="5">
    <source>
        <dbReference type="Proteomes" id="UP001300745"/>
    </source>
</evidence>
<dbReference type="PANTHER" id="PTHR34383">
    <property type="entry name" value="POLYPHOSPHATE:AMP PHOSPHOTRANSFERASE-RELATED"/>
    <property type="match status" value="1"/>
</dbReference>
<evidence type="ECO:0000256" key="2">
    <source>
        <dbReference type="ARBA" id="ARBA00022777"/>
    </source>
</evidence>
<keyword evidence="5" id="KW-1185">Reference proteome</keyword>
<feature type="domain" description="Polyphosphate kinase-2-related" evidence="3">
    <location>
        <begin position="42"/>
        <end position="273"/>
    </location>
</feature>
<sequence length="300" mass="34704">MSDNTSGIKIDYRKLAAACRVKPGTTVDLRHDFDPGRADHHLDKESAVAALEHAKQELFALQDKFYAQADYSLLLVLQAIDAAGKDGTIKHVMSGLNPEGVDVYSFKAPSQAERAHDYLWRHQLVVPELGRIAVFNRSHYENVTVTRVHPELLWPRSADLTSKHIWHRRYRQINDWERYLTENGTVIIKLFLHLSRAEQKNRFLKRIDDETKNWKVSSSDMREREFWPDYQEAFSDMLTHTSTEFAPWHVIPADHKWFSHISTFAILLDTMKDLRPAYPELDDQGRADLATIRAELIAGD</sequence>
<protein>
    <submittedName>
        <fullName evidence="4">Polyphosphate kinase 2 family protein</fullName>
    </submittedName>
</protein>
<dbReference type="InterPro" id="IPR027417">
    <property type="entry name" value="P-loop_NTPase"/>
</dbReference>
<evidence type="ECO:0000259" key="3">
    <source>
        <dbReference type="Pfam" id="PF03976"/>
    </source>
</evidence>
<reference evidence="4 5" key="1">
    <citation type="submission" date="2022-11" db="EMBL/GenBank/DDBJ databases">
        <title>Mycobacterium sp. nov.</title>
        <authorList>
            <person name="Papic B."/>
            <person name="Spicic S."/>
            <person name="Duvnjak S."/>
        </authorList>
    </citation>
    <scope>NUCLEOTIDE SEQUENCE [LARGE SCALE GENOMIC DNA]</scope>
    <source>
        <strain evidence="4 5">CVI_P4</strain>
    </source>
</reference>
<keyword evidence="2 4" id="KW-0418">Kinase</keyword>
<accession>A0ABT3SNG8</accession>
<dbReference type="SUPFAM" id="SSF52540">
    <property type="entry name" value="P-loop containing nucleoside triphosphate hydrolases"/>
    <property type="match status" value="1"/>
</dbReference>
<dbReference type="InterPro" id="IPR016898">
    <property type="entry name" value="Polyphosphate_phosphotransfera"/>
</dbReference>
<evidence type="ECO:0000313" key="4">
    <source>
        <dbReference type="EMBL" id="MCX2940390.1"/>
    </source>
</evidence>
<dbReference type="InterPro" id="IPR022300">
    <property type="entry name" value="PPK2-rel_1"/>
</dbReference>
<dbReference type="Proteomes" id="UP001300745">
    <property type="component" value="Unassembled WGS sequence"/>
</dbReference>
<proteinExistence type="predicted"/>